<protein>
    <recommendedName>
        <fullName evidence="3">L-arabinokinase</fullName>
    </recommendedName>
</protein>
<evidence type="ECO:0000313" key="1">
    <source>
        <dbReference type="EMBL" id="CAH7689117.1"/>
    </source>
</evidence>
<sequence>MSHSKPSYKFAYYCSGHGYGHATRVTAISHVLLSQNHTVHVISSAPKSVFTPIINFPSGRGSYRYAVLEPTVVQPKAYDVDRKATFLNLQSFLAKDRSRILEEESKWLVDSGIQCVLIDASFLPCAAARKADIPSVIISNFTFDSCYSYLSSSSVDHSDNSEDGDESPIDSEALEPLVKVTISDYSQAELLLRLPGAIPIPGFDTEVQLPATRWVDQFTNSFIPEIHALLDRPAQKSVRKVIDMPLVVRPTSRGIYEPEKKLKLLRALKVPKNLENLETKILLVSFGGQLIPRPKTSYGENCQGQSLLPDGWIAIVCGLSVDYLTPGTYDRFYVSKEPEWDYVPDLSAIADVILGKLGYGTCSESLATMTPFVHVPRPDFVEEYGLKRLMRGVTNLEMSRKDFEDGNWSEYIKWADSLGSRIKREFILKRKENISKSNEKIGKMNCEIYSSETGEDDCGKKCKIGLRKEGIKKIKGLRVDEKEDEDEGNDDQASKVVVNHLEKFLFNRFSLKN</sequence>
<dbReference type="PANTHER" id="PTHR38134">
    <property type="entry name" value="SLR1395 PROTEIN"/>
    <property type="match status" value="1"/>
</dbReference>
<reference evidence="1" key="1">
    <citation type="submission" date="2022-06" db="EMBL/GenBank/DDBJ databases">
        <authorList>
            <consortium name="SYNGENTA / RWTH Aachen University"/>
        </authorList>
    </citation>
    <scope>NUCLEOTIDE SEQUENCE</scope>
</reference>
<dbReference type="EMBL" id="CALTRL010006046">
    <property type="protein sequence ID" value="CAH7689117.1"/>
    <property type="molecule type" value="Genomic_DNA"/>
</dbReference>
<gene>
    <name evidence="1" type="ORF">PPACK8108_LOCUS24188</name>
</gene>
<dbReference type="PANTHER" id="PTHR38134:SF2">
    <property type="entry name" value="GALACTOKINASE"/>
    <property type="match status" value="1"/>
</dbReference>
<comment type="caution">
    <text evidence="1">The sequence shown here is derived from an EMBL/GenBank/DDBJ whole genome shotgun (WGS) entry which is preliminary data.</text>
</comment>
<dbReference type="Proteomes" id="UP001153365">
    <property type="component" value="Unassembled WGS sequence"/>
</dbReference>
<evidence type="ECO:0008006" key="3">
    <source>
        <dbReference type="Google" id="ProtNLM"/>
    </source>
</evidence>
<accession>A0AAV0BSD9</accession>
<proteinExistence type="predicted"/>
<organism evidence="1 2">
    <name type="scientific">Phakopsora pachyrhizi</name>
    <name type="common">Asian soybean rust disease fungus</name>
    <dbReference type="NCBI Taxonomy" id="170000"/>
    <lineage>
        <taxon>Eukaryota</taxon>
        <taxon>Fungi</taxon>
        <taxon>Dikarya</taxon>
        <taxon>Basidiomycota</taxon>
        <taxon>Pucciniomycotina</taxon>
        <taxon>Pucciniomycetes</taxon>
        <taxon>Pucciniales</taxon>
        <taxon>Phakopsoraceae</taxon>
        <taxon>Phakopsora</taxon>
    </lineage>
</organism>
<dbReference type="SUPFAM" id="SSF53756">
    <property type="entry name" value="UDP-Glycosyltransferase/glycogen phosphorylase"/>
    <property type="match status" value="1"/>
</dbReference>
<keyword evidence="2" id="KW-1185">Reference proteome</keyword>
<dbReference type="AlphaFoldDB" id="A0AAV0BSD9"/>
<evidence type="ECO:0000313" key="2">
    <source>
        <dbReference type="Proteomes" id="UP001153365"/>
    </source>
</evidence>
<dbReference type="InterPro" id="IPR053205">
    <property type="entry name" value="GHMP_kinase_L-arabinokinase"/>
</dbReference>
<name>A0AAV0BSD9_PHAPC</name>